<dbReference type="GO" id="GO:0016787">
    <property type="term" value="F:hydrolase activity"/>
    <property type="evidence" value="ECO:0007669"/>
    <property type="project" value="UniProtKB-KW"/>
</dbReference>
<proteinExistence type="predicted"/>
<evidence type="ECO:0000313" key="3">
    <source>
        <dbReference type="EMBL" id="MCZ4093600.1"/>
    </source>
</evidence>
<evidence type="ECO:0000256" key="1">
    <source>
        <dbReference type="SAM" id="MobiDB-lite"/>
    </source>
</evidence>
<keyword evidence="3" id="KW-0378">Hydrolase</keyword>
<evidence type="ECO:0000259" key="2">
    <source>
        <dbReference type="Pfam" id="PF22722"/>
    </source>
</evidence>
<dbReference type="GO" id="GO:0004519">
    <property type="term" value="F:endonuclease activity"/>
    <property type="evidence" value="ECO:0007669"/>
    <property type="project" value="UniProtKB-KW"/>
</dbReference>
<keyword evidence="4" id="KW-1185">Reference proteome</keyword>
<organism evidence="3 4">
    <name type="scientific">Sinorhizobium psoraleae</name>
    <dbReference type="NCBI Taxonomy" id="520838"/>
    <lineage>
        <taxon>Bacteria</taxon>
        <taxon>Pseudomonadati</taxon>
        <taxon>Pseudomonadota</taxon>
        <taxon>Alphaproteobacteria</taxon>
        <taxon>Hyphomicrobiales</taxon>
        <taxon>Rhizobiaceae</taxon>
        <taxon>Sinorhizobium/Ensifer group</taxon>
        <taxon>Sinorhizobium</taxon>
    </lineage>
</organism>
<feature type="domain" description="NACHT-associated inactive Restriction Endonuclease 1 sensor" evidence="2">
    <location>
        <begin position="46"/>
        <end position="141"/>
    </location>
</feature>
<protein>
    <submittedName>
        <fullName evidence="3">Restriction endonuclease</fullName>
        <ecNumber evidence="3">3.1.21.-</ecNumber>
    </submittedName>
</protein>
<gene>
    <name evidence="3" type="ORF">O3W52_27695</name>
</gene>
<dbReference type="EC" id="3.1.21.-" evidence="3"/>
<evidence type="ECO:0000313" key="4">
    <source>
        <dbReference type="Proteomes" id="UP001079430"/>
    </source>
</evidence>
<comment type="caution">
    <text evidence="3">The sequence shown here is derived from an EMBL/GenBank/DDBJ whole genome shotgun (WGS) entry which is preliminary data.</text>
</comment>
<reference evidence="3" key="1">
    <citation type="submission" date="2022-10" db="EMBL/GenBank/DDBJ databases">
        <title>Whole genome sequencing of three plant growth promoting bacteria isolated from Vachellia tortilis subsp. raddiana in Morocco.</title>
        <authorList>
            <person name="Hnini M."/>
            <person name="Zouagui R."/>
            <person name="Zouagui H."/>
            <person name="Chemao Elfihri M.-W."/>
            <person name="Ibrahimi A."/>
            <person name="Sbabou L."/>
            <person name="Aurag J."/>
        </authorList>
    </citation>
    <scope>NUCLEOTIDE SEQUENCE</scope>
    <source>
        <strain evidence="3">LMR678</strain>
    </source>
</reference>
<accession>A0ABT4KP93</accession>
<dbReference type="EMBL" id="JAPVOI010000005">
    <property type="protein sequence ID" value="MCZ4093600.1"/>
    <property type="molecule type" value="Genomic_DNA"/>
</dbReference>
<name>A0ABT4KP93_9HYPH</name>
<dbReference type="InterPro" id="IPR054557">
    <property type="entry name" value="NA-iREase1_dom"/>
</dbReference>
<keyword evidence="3" id="KW-0540">Nuclease</keyword>
<sequence>MKTWLPLATYSIEGIPKDEYGARQLAATEPYTFQEWAVGRIGGQAKGRGPDKGIDGEIAFIAGPGKYGHAIVSVKGGKHIGPDAVRVFKSVVQREAADMGVLICLNDPTQDMRTEAATGGRISLPGGERARIQIITVKDLIAGPNLGILTELNTVRAAQEARVLQRKRPRQSLRQRKYGNPRLFAFQSQVGNQPSPEPHYRLTNHS</sequence>
<keyword evidence="3" id="KW-0255">Endonuclease</keyword>
<dbReference type="Pfam" id="PF22722">
    <property type="entry name" value="NA-iREase1"/>
    <property type="match status" value="1"/>
</dbReference>
<feature type="region of interest" description="Disordered" evidence="1">
    <location>
        <begin position="187"/>
        <end position="206"/>
    </location>
</feature>
<dbReference type="Proteomes" id="UP001079430">
    <property type="component" value="Unassembled WGS sequence"/>
</dbReference>